<sequence length="97" mass="10640">MSLYVFDSEQARLESHATRASALAGRDAAGLRAQRWLFFEADGQPLRLDMLADGSMQMRPWASCSSCTLAQLLPFVREVGPGLDAAALESLRERLLA</sequence>
<dbReference type="EMBL" id="JBEWLZ010000006">
    <property type="protein sequence ID" value="MET1490676.1"/>
    <property type="molecule type" value="Genomic_DNA"/>
</dbReference>
<protein>
    <submittedName>
        <fullName evidence="1">Uncharacterized protein</fullName>
    </submittedName>
</protein>
<evidence type="ECO:0000313" key="2">
    <source>
        <dbReference type="Proteomes" id="UP001548590"/>
    </source>
</evidence>
<reference evidence="1 2" key="1">
    <citation type="submission" date="2024-07" db="EMBL/GenBank/DDBJ databases">
        <title>Uliginosibacterium paludis KCTC:42655.</title>
        <authorList>
            <person name="Kim M.K."/>
        </authorList>
    </citation>
    <scope>NUCLEOTIDE SEQUENCE [LARGE SCALE GENOMIC DNA]</scope>
    <source>
        <strain evidence="1 2">KCTC 42655</strain>
    </source>
</reference>
<accession>A0ABV2CRY1</accession>
<keyword evidence="2" id="KW-1185">Reference proteome</keyword>
<dbReference type="RefSeq" id="WP_345927544.1">
    <property type="nucleotide sequence ID" value="NZ_JBDIVF010000004.1"/>
</dbReference>
<proteinExistence type="predicted"/>
<evidence type="ECO:0000313" key="1">
    <source>
        <dbReference type="EMBL" id="MET1490676.1"/>
    </source>
</evidence>
<dbReference type="Proteomes" id="UP001548590">
    <property type="component" value="Unassembled WGS sequence"/>
</dbReference>
<organism evidence="1 2">
    <name type="scientific">Uliginosibacterium paludis</name>
    <dbReference type="NCBI Taxonomy" id="1615952"/>
    <lineage>
        <taxon>Bacteria</taxon>
        <taxon>Pseudomonadati</taxon>
        <taxon>Pseudomonadota</taxon>
        <taxon>Betaproteobacteria</taxon>
        <taxon>Rhodocyclales</taxon>
        <taxon>Zoogloeaceae</taxon>
        <taxon>Uliginosibacterium</taxon>
    </lineage>
</organism>
<gene>
    <name evidence="1" type="ORF">ABVT11_12640</name>
</gene>
<comment type="caution">
    <text evidence="1">The sequence shown here is derived from an EMBL/GenBank/DDBJ whole genome shotgun (WGS) entry which is preliminary data.</text>
</comment>
<name>A0ABV2CRY1_9RHOO</name>